<evidence type="ECO:0000259" key="1">
    <source>
        <dbReference type="Pfam" id="PF00144"/>
    </source>
</evidence>
<accession>A0A2S5BCB0</accession>
<gene>
    <name evidence="2" type="ORF">BMF94_2609</name>
</gene>
<dbReference type="InterPro" id="IPR050789">
    <property type="entry name" value="Diverse_Enzym_Activities"/>
</dbReference>
<evidence type="ECO:0000313" key="3">
    <source>
        <dbReference type="Proteomes" id="UP000237144"/>
    </source>
</evidence>
<reference evidence="2 3" key="1">
    <citation type="journal article" date="2018" name="Front. Microbiol.">
        <title>Prospects for Fungal Bioremediation of Acidic Radioactive Waste Sites: Characterization and Genome Sequence of Rhodotorula taiwanensis MD1149.</title>
        <authorList>
            <person name="Tkavc R."/>
            <person name="Matrosova V.Y."/>
            <person name="Grichenko O.E."/>
            <person name="Gostincar C."/>
            <person name="Volpe R.P."/>
            <person name="Klimenkova P."/>
            <person name="Gaidamakova E.K."/>
            <person name="Zhou C.E."/>
            <person name="Stewart B.J."/>
            <person name="Lyman M.G."/>
            <person name="Malfatti S.A."/>
            <person name="Rubinfeld B."/>
            <person name="Courtot M."/>
            <person name="Singh J."/>
            <person name="Dalgard C.L."/>
            <person name="Hamilton T."/>
            <person name="Frey K.G."/>
            <person name="Gunde-Cimerman N."/>
            <person name="Dugan L."/>
            <person name="Daly M.J."/>
        </authorList>
    </citation>
    <scope>NUCLEOTIDE SEQUENCE [LARGE SCALE GENOMIC DNA]</scope>
    <source>
        <strain evidence="2 3">MD1149</strain>
    </source>
</reference>
<keyword evidence="3" id="KW-1185">Reference proteome</keyword>
<dbReference type="Proteomes" id="UP000237144">
    <property type="component" value="Unassembled WGS sequence"/>
</dbReference>
<sequence>MIRVGEKLAGKGDVYASGSSAQRLFEVPFFPQPGEVFCYGYGLDYLSLIVERLSGLPLEQYFQMHIFRPLGITDMSFMSTPKQMLMAYEDPAAPHTPYAIRANDTLSETQHFGSAGLKGSPRSYLKIVRAILRGGELDGQRILKRETVDLMFKEQLTTDEQRQAFQRMAAINFDPSIRKANGNVDPATTHEHGGGLHAESPTGKALGTLSWSGLANTYW</sequence>
<protein>
    <recommendedName>
        <fullName evidence="1">Beta-lactamase-related domain-containing protein</fullName>
    </recommendedName>
</protein>
<evidence type="ECO:0000313" key="2">
    <source>
        <dbReference type="EMBL" id="POY74415.1"/>
    </source>
</evidence>
<dbReference type="OrthoDB" id="428260at2759"/>
<dbReference type="Gene3D" id="3.40.710.10">
    <property type="entry name" value="DD-peptidase/beta-lactamase superfamily"/>
    <property type="match status" value="1"/>
</dbReference>
<comment type="caution">
    <text evidence="2">The sequence shown here is derived from an EMBL/GenBank/DDBJ whole genome shotgun (WGS) entry which is preliminary data.</text>
</comment>
<dbReference type="PANTHER" id="PTHR43283">
    <property type="entry name" value="BETA-LACTAMASE-RELATED"/>
    <property type="match status" value="1"/>
</dbReference>
<dbReference type="PANTHER" id="PTHR43283:SF3">
    <property type="entry name" value="BETA-LACTAMASE FAMILY PROTEIN (AFU_ORTHOLOGUE AFUA_5G07500)"/>
    <property type="match status" value="1"/>
</dbReference>
<proteinExistence type="predicted"/>
<name>A0A2S5BCB0_9BASI</name>
<feature type="domain" description="Beta-lactamase-related" evidence="1">
    <location>
        <begin position="20"/>
        <end position="166"/>
    </location>
</feature>
<dbReference type="InterPro" id="IPR001466">
    <property type="entry name" value="Beta-lactam-related"/>
</dbReference>
<dbReference type="Pfam" id="PF00144">
    <property type="entry name" value="Beta-lactamase"/>
    <property type="match status" value="1"/>
</dbReference>
<dbReference type="STRING" id="741276.A0A2S5BCB0"/>
<dbReference type="SUPFAM" id="SSF56601">
    <property type="entry name" value="beta-lactamase/transpeptidase-like"/>
    <property type="match status" value="1"/>
</dbReference>
<dbReference type="AlphaFoldDB" id="A0A2S5BCB0"/>
<dbReference type="InterPro" id="IPR012338">
    <property type="entry name" value="Beta-lactam/transpept-like"/>
</dbReference>
<organism evidence="2 3">
    <name type="scientific">Rhodotorula taiwanensis</name>
    <dbReference type="NCBI Taxonomy" id="741276"/>
    <lineage>
        <taxon>Eukaryota</taxon>
        <taxon>Fungi</taxon>
        <taxon>Dikarya</taxon>
        <taxon>Basidiomycota</taxon>
        <taxon>Pucciniomycotina</taxon>
        <taxon>Microbotryomycetes</taxon>
        <taxon>Sporidiobolales</taxon>
        <taxon>Sporidiobolaceae</taxon>
        <taxon>Rhodotorula</taxon>
    </lineage>
</organism>
<dbReference type="EMBL" id="PJQD01000025">
    <property type="protein sequence ID" value="POY74415.1"/>
    <property type="molecule type" value="Genomic_DNA"/>
</dbReference>